<dbReference type="Gene3D" id="3.40.50.10330">
    <property type="entry name" value="Probable inorganic polyphosphate/atp-NAD kinase, domain 1"/>
    <property type="match status" value="1"/>
</dbReference>
<dbReference type="AlphaFoldDB" id="A0A6V7P405"/>
<dbReference type="InterPro" id="IPR016961">
    <property type="entry name" value="Diacylglycerol_kinase_pln"/>
</dbReference>
<dbReference type="GO" id="GO:0004143">
    <property type="term" value="F:ATP-dependent diacylglycerol kinase activity"/>
    <property type="evidence" value="ECO:0007669"/>
    <property type="project" value="UniProtKB-UniRule"/>
</dbReference>
<dbReference type="InterPro" id="IPR000756">
    <property type="entry name" value="Diacylglycerol_kin_accessory"/>
</dbReference>
<feature type="compositionally biased region" description="Gly residues" evidence="11">
    <location>
        <begin position="35"/>
        <end position="47"/>
    </location>
</feature>
<dbReference type="InterPro" id="IPR017438">
    <property type="entry name" value="ATP-NAD_kinase_N"/>
</dbReference>
<sequence>MQRPWEILRRDSRERERERERERGGRCRNRRREGGGGGGGGERGSGRGVAARVSIWESLRGCGIPGKGVDKEELRRRVVIPERLRAAMAAAMREKGVGAGLSAAAAAAAPGEEAAPEAPIVVFVNSRSGGRHGPALTLRLRELISEEQVFDLSVTKPPDFVRYGLMCLEKLADQGDLCAKATREKLRVMVAGGDGTVGWVLGSFTELHVMKREPVPPTGIIPLGTGNDLSRTFGWGGSFPFGWRAAVKRSLYKAINAPVRRLDSWRVVVVMPGGELVERPYSLSPTEQFDSTQVVMDISGEMPEKSSCYEGVFYNYLSIGMDAQVAYGFHHLRDEKPYLAQGPISNKLIYSGYSCTQGWFCTPCISTPGLRLGLNNILRLYVKKVNCSEWEQISIPSRQVAISFVRAIVVLNLNNYGSGRHPWGDLKPEYLEKRGFVEAHVDDGLLEIFGLKQGWHASLVMTELISAKHMAQAAAVKLEMRGGQWSRAYLQMDGEPWKQPLSNEYSTIVEIKKVPFHSLMLSGE</sequence>
<evidence type="ECO:0000313" key="13">
    <source>
        <dbReference type="EMBL" id="CAD1825537.1"/>
    </source>
</evidence>
<evidence type="ECO:0000259" key="12">
    <source>
        <dbReference type="PROSITE" id="PS50146"/>
    </source>
</evidence>
<gene>
    <name evidence="13" type="ORF">CB5_LOCUS8748</name>
</gene>
<keyword evidence="4 9" id="KW-0547">Nucleotide-binding</keyword>
<dbReference type="PIRSF" id="PIRSF030829">
    <property type="entry name" value="Diacylglycerol_kinase_pln"/>
    <property type="match status" value="1"/>
</dbReference>
<dbReference type="GO" id="GO:0005524">
    <property type="term" value="F:ATP binding"/>
    <property type="evidence" value="ECO:0007669"/>
    <property type="project" value="UniProtKB-UniRule"/>
</dbReference>
<comment type="function">
    <text evidence="9">Phosphorylates the second messenger diacylglycerol (DAG) to generate phosphatidic acid (PA), another important signaling molecule. PA is required for plant development and responses to abiotic stress and pathogen attack.</text>
</comment>
<reference evidence="13" key="1">
    <citation type="submission" date="2020-07" db="EMBL/GenBank/DDBJ databases">
        <authorList>
            <person name="Lin J."/>
        </authorList>
    </citation>
    <scope>NUCLEOTIDE SEQUENCE</scope>
</reference>
<dbReference type="SUPFAM" id="SSF111331">
    <property type="entry name" value="NAD kinase/diacylglycerol kinase-like"/>
    <property type="match status" value="1"/>
</dbReference>
<evidence type="ECO:0000256" key="9">
    <source>
        <dbReference type="PIRNR" id="PIRNR030829"/>
    </source>
</evidence>
<dbReference type="GO" id="GO:0016020">
    <property type="term" value="C:membrane"/>
    <property type="evidence" value="ECO:0007669"/>
    <property type="project" value="TreeGrafter"/>
</dbReference>
<dbReference type="InterPro" id="IPR001206">
    <property type="entry name" value="Diacylglycerol_kinase_cat_dom"/>
</dbReference>
<comment type="catalytic activity">
    <reaction evidence="9 10">
        <text>a 1,2-diacyl-sn-glycerol + ATP = a 1,2-diacyl-sn-glycero-3-phosphate + ADP + H(+)</text>
        <dbReference type="Rhea" id="RHEA:10272"/>
        <dbReference type="ChEBI" id="CHEBI:15378"/>
        <dbReference type="ChEBI" id="CHEBI:17815"/>
        <dbReference type="ChEBI" id="CHEBI:30616"/>
        <dbReference type="ChEBI" id="CHEBI:58608"/>
        <dbReference type="ChEBI" id="CHEBI:456216"/>
        <dbReference type="EC" id="2.7.1.107"/>
    </reaction>
</comment>
<dbReference type="PANTHER" id="PTHR11255:SF80">
    <property type="entry name" value="EYE-SPECIFIC DIACYLGLYCEROL KINASE"/>
    <property type="match status" value="1"/>
</dbReference>
<feature type="region of interest" description="Disordered" evidence="11">
    <location>
        <begin position="1"/>
        <end position="47"/>
    </location>
</feature>
<feature type="domain" description="DAGKc" evidence="12">
    <location>
        <begin position="115"/>
        <end position="273"/>
    </location>
</feature>
<keyword evidence="5 9" id="KW-0418">Kinase</keyword>
<dbReference type="FunFam" id="2.60.200.40:FF:000011">
    <property type="entry name" value="diacylglycerol kinase"/>
    <property type="match status" value="1"/>
</dbReference>
<evidence type="ECO:0000256" key="6">
    <source>
        <dbReference type="ARBA" id="ARBA00022821"/>
    </source>
</evidence>
<organism evidence="13">
    <name type="scientific">Ananas comosus var. bracteatus</name>
    <name type="common">red pineapple</name>
    <dbReference type="NCBI Taxonomy" id="296719"/>
    <lineage>
        <taxon>Eukaryota</taxon>
        <taxon>Viridiplantae</taxon>
        <taxon>Streptophyta</taxon>
        <taxon>Embryophyta</taxon>
        <taxon>Tracheophyta</taxon>
        <taxon>Spermatophyta</taxon>
        <taxon>Magnoliopsida</taxon>
        <taxon>Liliopsida</taxon>
        <taxon>Poales</taxon>
        <taxon>Bromeliaceae</taxon>
        <taxon>Bromelioideae</taxon>
        <taxon>Ananas</taxon>
    </lineage>
</organism>
<keyword evidence="3 9" id="KW-0808">Transferase</keyword>
<evidence type="ECO:0000256" key="7">
    <source>
        <dbReference type="ARBA" id="ARBA00022840"/>
    </source>
</evidence>
<dbReference type="InterPro" id="IPR037607">
    <property type="entry name" value="DGK"/>
</dbReference>
<protein>
    <recommendedName>
        <fullName evidence="9 10">Diacylglycerol kinase</fullName>
        <ecNumber evidence="9 10">2.7.1.107</ecNumber>
    </recommendedName>
</protein>
<evidence type="ECO:0000256" key="1">
    <source>
        <dbReference type="ARBA" id="ARBA00009280"/>
    </source>
</evidence>
<dbReference type="InterPro" id="IPR016064">
    <property type="entry name" value="NAD/diacylglycerol_kinase_sf"/>
</dbReference>
<comment type="similarity">
    <text evidence="1 9 10">Belongs to the eukaryotic diacylglycerol kinase family.</text>
</comment>
<dbReference type="EC" id="2.7.1.107" evidence="9 10"/>
<keyword evidence="6 9" id="KW-0611">Plant defense</keyword>
<evidence type="ECO:0000256" key="3">
    <source>
        <dbReference type="ARBA" id="ARBA00022679"/>
    </source>
</evidence>
<dbReference type="Pfam" id="PF00609">
    <property type="entry name" value="DAGK_acc"/>
    <property type="match status" value="1"/>
</dbReference>
<dbReference type="Pfam" id="PF00781">
    <property type="entry name" value="DAGK_cat"/>
    <property type="match status" value="1"/>
</dbReference>
<evidence type="ECO:0000256" key="11">
    <source>
        <dbReference type="SAM" id="MobiDB-lite"/>
    </source>
</evidence>
<dbReference type="PROSITE" id="PS50146">
    <property type="entry name" value="DAGK"/>
    <property type="match status" value="1"/>
</dbReference>
<keyword evidence="7 9" id="KW-0067">ATP-binding</keyword>
<name>A0A6V7P405_ANACO</name>
<evidence type="ECO:0000256" key="2">
    <source>
        <dbReference type="ARBA" id="ARBA00011245"/>
    </source>
</evidence>
<dbReference type="SMART" id="SM00046">
    <property type="entry name" value="DAGKc"/>
    <property type="match status" value="1"/>
</dbReference>
<keyword evidence="8 9" id="KW-0346">Stress response</keyword>
<accession>A0A6V7P405</accession>
<dbReference type="FunFam" id="3.40.50.10330:FF:000023">
    <property type="entry name" value="diacylglycerol kinase"/>
    <property type="match status" value="1"/>
</dbReference>
<dbReference type="PANTHER" id="PTHR11255">
    <property type="entry name" value="DIACYLGLYCEROL KINASE"/>
    <property type="match status" value="1"/>
</dbReference>
<proteinExistence type="inferred from homology"/>
<comment type="subunit">
    <text evidence="2 9">Monomer.</text>
</comment>
<evidence type="ECO:0000256" key="10">
    <source>
        <dbReference type="RuleBase" id="RU361128"/>
    </source>
</evidence>
<dbReference type="EMBL" id="LR862145">
    <property type="protein sequence ID" value="CAD1825537.1"/>
    <property type="molecule type" value="Genomic_DNA"/>
</dbReference>
<evidence type="ECO:0000256" key="4">
    <source>
        <dbReference type="ARBA" id="ARBA00022741"/>
    </source>
</evidence>
<dbReference type="GO" id="GO:0007200">
    <property type="term" value="P:phospholipase C-activating G protein-coupled receptor signaling pathway"/>
    <property type="evidence" value="ECO:0007669"/>
    <property type="project" value="UniProtKB-UniRule"/>
</dbReference>
<feature type="compositionally biased region" description="Basic and acidic residues" evidence="11">
    <location>
        <begin position="1"/>
        <end position="25"/>
    </location>
</feature>
<dbReference type="SMART" id="SM00045">
    <property type="entry name" value="DAGKa"/>
    <property type="match status" value="1"/>
</dbReference>
<evidence type="ECO:0000256" key="5">
    <source>
        <dbReference type="ARBA" id="ARBA00022777"/>
    </source>
</evidence>
<dbReference type="GO" id="GO:0006952">
    <property type="term" value="P:defense response"/>
    <property type="evidence" value="ECO:0007669"/>
    <property type="project" value="UniProtKB-UniRule"/>
</dbReference>
<evidence type="ECO:0000256" key="8">
    <source>
        <dbReference type="ARBA" id="ARBA00023016"/>
    </source>
</evidence>